<evidence type="ECO:0000256" key="13">
    <source>
        <dbReference type="RuleBase" id="RU003421"/>
    </source>
</evidence>
<evidence type="ECO:0000256" key="3">
    <source>
        <dbReference type="ARBA" id="ARBA00010088"/>
    </source>
</evidence>
<sequence>MSDAKNVLYPAPAAHRAEWLAVGDGHELYFEESGRPDGQPVVYLHGGPGSGCVPAQRGFFDPAHYRAVLYDQRGCGKSRPAGLLEANTTAHLVEDLEKLREHLGIARWIVFGGSWGSTLALAYARRYPARVQALVLRGVFLARVREVESFAYNLRTFLPEAWHALASPFGIADEQAARDFDLATQAARTVLRGAPEAARAIATAWLRLESEAMAMTVNGVASGPVGDPLCARTRVYMHYLEHRFFLRDGELLEGLEVLRDIPVEIVQGALDPVCPPISAWELAQKIPHARFRTFPLTGHGVFEPALSRALVVIMDELRSRFAS</sequence>
<dbReference type="GO" id="GO:0006508">
    <property type="term" value="P:proteolysis"/>
    <property type="evidence" value="ECO:0007669"/>
    <property type="project" value="UniProtKB-KW"/>
</dbReference>
<dbReference type="InterPro" id="IPR005944">
    <property type="entry name" value="Pro_iminopeptidase"/>
</dbReference>
<dbReference type="EC" id="3.4.11.5" evidence="4 11"/>
<keyword evidence="8 11" id="KW-0645">Protease</keyword>
<gene>
    <name evidence="15" type="ORF">DFR24_4123</name>
</gene>
<dbReference type="PIRSF" id="PIRSF006431">
    <property type="entry name" value="Pept_S33"/>
    <property type="match status" value="1"/>
</dbReference>
<feature type="active site" description="Proton donor" evidence="12">
    <location>
        <position position="299"/>
    </location>
</feature>
<evidence type="ECO:0000259" key="14">
    <source>
        <dbReference type="Pfam" id="PF00561"/>
    </source>
</evidence>
<comment type="subcellular location">
    <subcellularLocation>
        <location evidence="2 11">Cytoplasm</location>
    </subcellularLocation>
</comment>
<reference evidence="15 16" key="1">
    <citation type="submission" date="2019-03" db="EMBL/GenBank/DDBJ databases">
        <title>Genomic Encyclopedia of Type Strains, Phase IV (KMG-IV): sequencing the most valuable type-strain genomes for metagenomic binning, comparative biology and taxonomic classification.</title>
        <authorList>
            <person name="Goeker M."/>
        </authorList>
    </citation>
    <scope>NUCLEOTIDE SEQUENCE [LARGE SCALE GENOMIC DNA]</scope>
    <source>
        <strain evidence="15 16">DSM 26377</strain>
    </source>
</reference>
<dbReference type="InterPro" id="IPR002410">
    <property type="entry name" value="Peptidase_S33"/>
</dbReference>
<evidence type="ECO:0000313" key="15">
    <source>
        <dbReference type="EMBL" id="TDU25678.1"/>
    </source>
</evidence>
<keyword evidence="7 11" id="KW-0963">Cytoplasm</keyword>
<proteinExistence type="inferred from homology"/>
<evidence type="ECO:0000313" key="16">
    <source>
        <dbReference type="Proteomes" id="UP000295341"/>
    </source>
</evidence>
<keyword evidence="6 11" id="KW-0031">Aminopeptidase</keyword>
<evidence type="ECO:0000256" key="4">
    <source>
        <dbReference type="ARBA" id="ARBA00012568"/>
    </source>
</evidence>
<dbReference type="PANTHER" id="PTHR43722">
    <property type="entry name" value="PROLINE IMINOPEPTIDASE"/>
    <property type="match status" value="1"/>
</dbReference>
<dbReference type="PANTHER" id="PTHR43722:SF1">
    <property type="entry name" value="PROLINE IMINOPEPTIDASE"/>
    <property type="match status" value="1"/>
</dbReference>
<evidence type="ECO:0000256" key="8">
    <source>
        <dbReference type="ARBA" id="ARBA00022670"/>
    </source>
</evidence>
<keyword evidence="9 11" id="KW-0378">Hydrolase</keyword>
<dbReference type="GO" id="GO:0005737">
    <property type="term" value="C:cytoplasm"/>
    <property type="evidence" value="ECO:0007669"/>
    <property type="project" value="UniProtKB-SubCell"/>
</dbReference>
<dbReference type="Proteomes" id="UP000295341">
    <property type="component" value="Unassembled WGS sequence"/>
</dbReference>
<evidence type="ECO:0000256" key="1">
    <source>
        <dbReference type="ARBA" id="ARBA00001585"/>
    </source>
</evidence>
<dbReference type="InterPro" id="IPR029058">
    <property type="entry name" value="AB_hydrolase_fold"/>
</dbReference>
<dbReference type="InterPro" id="IPR000073">
    <property type="entry name" value="AB_hydrolase_1"/>
</dbReference>
<evidence type="ECO:0000256" key="5">
    <source>
        <dbReference type="ARBA" id="ARBA00021843"/>
    </source>
</evidence>
<comment type="similarity">
    <text evidence="3 11 13">Belongs to the peptidase S33 family.</text>
</comment>
<dbReference type="Pfam" id="PF00561">
    <property type="entry name" value="Abhydrolase_1"/>
    <property type="match status" value="1"/>
</dbReference>
<dbReference type="RefSeq" id="WP_133883284.1">
    <property type="nucleotide sequence ID" value="NZ_MWIN01000041.1"/>
</dbReference>
<dbReference type="SUPFAM" id="SSF53474">
    <property type="entry name" value="alpha/beta-Hydrolases"/>
    <property type="match status" value="1"/>
</dbReference>
<protein>
    <recommendedName>
        <fullName evidence="5 11">Proline iminopeptidase</fullName>
        <shortName evidence="11">PIP</shortName>
        <ecNumber evidence="4 11">3.4.11.5</ecNumber>
    </recommendedName>
    <alternativeName>
        <fullName evidence="10 11">Prolyl aminopeptidase</fullName>
    </alternativeName>
</protein>
<comment type="catalytic activity">
    <reaction evidence="1 11 13">
        <text>Release of N-terminal proline from a peptide.</text>
        <dbReference type="EC" id="3.4.11.5"/>
    </reaction>
</comment>
<organism evidence="15 16">
    <name type="scientific">Panacagrimonas perspica</name>
    <dbReference type="NCBI Taxonomy" id="381431"/>
    <lineage>
        <taxon>Bacteria</taxon>
        <taxon>Pseudomonadati</taxon>
        <taxon>Pseudomonadota</taxon>
        <taxon>Gammaproteobacteria</taxon>
        <taxon>Nevskiales</taxon>
        <taxon>Nevskiaceae</taxon>
        <taxon>Panacagrimonas</taxon>
    </lineage>
</organism>
<comment type="caution">
    <text evidence="15">The sequence shown here is derived from an EMBL/GenBank/DDBJ whole genome shotgun (WGS) entry which is preliminary data.</text>
</comment>
<dbReference type="PRINTS" id="PR00111">
    <property type="entry name" value="ABHYDROLASE"/>
</dbReference>
<dbReference type="OrthoDB" id="9796770at2"/>
<evidence type="ECO:0000256" key="10">
    <source>
        <dbReference type="ARBA" id="ARBA00029605"/>
    </source>
</evidence>
<evidence type="ECO:0000256" key="12">
    <source>
        <dbReference type="PIRSR" id="PIRSR006431-1"/>
    </source>
</evidence>
<dbReference type="AlphaFoldDB" id="A0A4S3JYT3"/>
<dbReference type="GO" id="GO:0004177">
    <property type="term" value="F:aminopeptidase activity"/>
    <property type="evidence" value="ECO:0007669"/>
    <property type="project" value="UniProtKB-UniRule"/>
</dbReference>
<name>A0A4S3JYT3_9GAMM</name>
<evidence type="ECO:0000256" key="11">
    <source>
        <dbReference type="PIRNR" id="PIRNR006431"/>
    </source>
</evidence>
<evidence type="ECO:0000256" key="2">
    <source>
        <dbReference type="ARBA" id="ARBA00004496"/>
    </source>
</evidence>
<feature type="domain" description="AB hydrolase-1" evidence="14">
    <location>
        <begin position="40"/>
        <end position="303"/>
    </location>
</feature>
<evidence type="ECO:0000256" key="9">
    <source>
        <dbReference type="ARBA" id="ARBA00022801"/>
    </source>
</evidence>
<keyword evidence="16" id="KW-1185">Reference proteome</keyword>
<dbReference type="Gene3D" id="3.40.50.1820">
    <property type="entry name" value="alpha/beta hydrolase"/>
    <property type="match status" value="1"/>
</dbReference>
<dbReference type="PRINTS" id="PR00793">
    <property type="entry name" value="PROAMNOPTASE"/>
</dbReference>
<accession>A0A4S3JYT3</accession>
<evidence type="ECO:0000256" key="7">
    <source>
        <dbReference type="ARBA" id="ARBA00022490"/>
    </source>
</evidence>
<feature type="active site" evidence="12">
    <location>
        <position position="271"/>
    </location>
</feature>
<dbReference type="EMBL" id="SOBT01000011">
    <property type="protein sequence ID" value="TDU25678.1"/>
    <property type="molecule type" value="Genomic_DNA"/>
</dbReference>
<feature type="active site" description="Nucleophile" evidence="12">
    <location>
        <position position="114"/>
    </location>
</feature>
<dbReference type="NCBIfam" id="TIGR01249">
    <property type="entry name" value="pro_imino_pep_1"/>
    <property type="match status" value="1"/>
</dbReference>
<evidence type="ECO:0000256" key="6">
    <source>
        <dbReference type="ARBA" id="ARBA00022438"/>
    </source>
</evidence>